<dbReference type="AlphaFoldDB" id="A0A1R3JRB8"/>
<evidence type="ECO:0000313" key="3">
    <source>
        <dbReference type="Proteomes" id="UP000188268"/>
    </source>
</evidence>
<evidence type="ECO:0000256" key="1">
    <source>
        <dbReference type="SAM" id="MobiDB-lite"/>
    </source>
</evidence>
<evidence type="ECO:0000313" key="2">
    <source>
        <dbReference type="EMBL" id="OMO97403.1"/>
    </source>
</evidence>
<dbReference type="Proteomes" id="UP000188268">
    <property type="component" value="Unassembled WGS sequence"/>
</dbReference>
<protein>
    <submittedName>
        <fullName evidence="2">Uncharacterized protein</fullName>
    </submittedName>
</protein>
<gene>
    <name evidence="2" type="ORF">CCACVL1_04568</name>
</gene>
<name>A0A1R3JRB8_COCAP</name>
<dbReference type="OrthoDB" id="1747626at2759"/>
<dbReference type="PANTHER" id="PTHR36595:SF3">
    <property type="entry name" value="TRANSMEMBRANE PROTEIN"/>
    <property type="match status" value="1"/>
</dbReference>
<keyword evidence="3" id="KW-1185">Reference proteome</keyword>
<proteinExistence type="predicted"/>
<organism evidence="2 3">
    <name type="scientific">Corchorus capsularis</name>
    <name type="common">Jute</name>
    <dbReference type="NCBI Taxonomy" id="210143"/>
    <lineage>
        <taxon>Eukaryota</taxon>
        <taxon>Viridiplantae</taxon>
        <taxon>Streptophyta</taxon>
        <taxon>Embryophyta</taxon>
        <taxon>Tracheophyta</taxon>
        <taxon>Spermatophyta</taxon>
        <taxon>Magnoliopsida</taxon>
        <taxon>eudicotyledons</taxon>
        <taxon>Gunneridae</taxon>
        <taxon>Pentapetalae</taxon>
        <taxon>rosids</taxon>
        <taxon>malvids</taxon>
        <taxon>Malvales</taxon>
        <taxon>Malvaceae</taxon>
        <taxon>Grewioideae</taxon>
        <taxon>Apeibeae</taxon>
        <taxon>Corchorus</taxon>
    </lineage>
</organism>
<sequence length="119" mass="14139">MLYNATLLLERENENTNRLVSVCINLHEACPVTVAIPYNSDSFDITEEYSDVDDFEDDIHSLDGHQEDEEDDMDDGWSDEEEIDDDLQKRIEDFIAKVNNGWREERLKEKDYEQLWIDY</sequence>
<dbReference type="EMBL" id="AWWV01007223">
    <property type="protein sequence ID" value="OMO97403.1"/>
    <property type="molecule type" value="Genomic_DNA"/>
</dbReference>
<dbReference type="Gramene" id="OMO97403">
    <property type="protein sequence ID" value="OMO97403"/>
    <property type="gene ID" value="CCACVL1_04568"/>
</dbReference>
<reference evidence="2 3" key="1">
    <citation type="submission" date="2013-09" db="EMBL/GenBank/DDBJ databases">
        <title>Corchorus capsularis genome sequencing.</title>
        <authorList>
            <person name="Alam M."/>
            <person name="Haque M.S."/>
            <person name="Islam M.S."/>
            <person name="Emdad E.M."/>
            <person name="Islam M.M."/>
            <person name="Ahmed B."/>
            <person name="Halim A."/>
            <person name="Hossen Q.M.M."/>
            <person name="Hossain M.Z."/>
            <person name="Ahmed R."/>
            <person name="Khan M.M."/>
            <person name="Islam R."/>
            <person name="Rashid M.M."/>
            <person name="Khan S.A."/>
            <person name="Rahman M.S."/>
            <person name="Alam M."/>
        </authorList>
    </citation>
    <scope>NUCLEOTIDE SEQUENCE [LARGE SCALE GENOMIC DNA]</scope>
    <source>
        <strain evidence="3">cv. CVL-1</strain>
        <tissue evidence="2">Whole seedling</tissue>
    </source>
</reference>
<comment type="caution">
    <text evidence="2">The sequence shown here is derived from an EMBL/GenBank/DDBJ whole genome shotgun (WGS) entry which is preliminary data.</text>
</comment>
<accession>A0A1R3JRB8</accession>
<feature type="compositionally biased region" description="Acidic residues" evidence="1">
    <location>
        <begin position="66"/>
        <end position="80"/>
    </location>
</feature>
<feature type="region of interest" description="Disordered" evidence="1">
    <location>
        <begin position="55"/>
        <end position="80"/>
    </location>
</feature>
<dbReference type="PANTHER" id="PTHR36595">
    <property type="entry name" value="TRANSMEMBRANE PROTEIN"/>
    <property type="match status" value="1"/>
</dbReference>